<evidence type="ECO:0000259" key="1">
    <source>
        <dbReference type="PROSITE" id="PS50911"/>
    </source>
</evidence>
<dbReference type="EMBL" id="BSFP01000031">
    <property type="protein sequence ID" value="GLL03246.1"/>
    <property type="molecule type" value="Genomic_DNA"/>
</dbReference>
<evidence type="ECO:0000313" key="2">
    <source>
        <dbReference type="EMBL" id="GLL03246.1"/>
    </source>
</evidence>
<dbReference type="InterPro" id="IPR007921">
    <property type="entry name" value="CHAP_dom"/>
</dbReference>
<proteinExistence type="predicted"/>
<evidence type="ECO:0000313" key="3">
    <source>
        <dbReference type="Proteomes" id="UP001143480"/>
    </source>
</evidence>
<sequence>MWANSGYNVNGLTHAAISFTAPRRVFHSTPQAGEVIVYGASGGSAQHVGIVTAVTSIVIHTENGNFGGGGNPAKSVVTPRTCLRTLRSAPEPRSA</sequence>
<feature type="domain" description="Peptidase C51" evidence="1">
    <location>
        <begin position="1"/>
        <end position="95"/>
    </location>
</feature>
<gene>
    <name evidence="2" type="ORF">GCM10017581_049900</name>
</gene>
<dbReference type="RefSeq" id="WP_390890981.1">
    <property type="nucleotide sequence ID" value="NZ_CP073797.1"/>
</dbReference>
<protein>
    <recommendedName>
        <fullName evidence="1">Peptidase C51 domain-containing protein</fullName>
    </recommendedName>
</protein>
<reference evidence="2" key="2">
    <citation type="submission" date="2023-01" db="EMBL/GenBank/DDBJ databases">
        <authorList>
            <person name="Sun Q."/>
            <person name="Evtushenko L."/>
        </authorList>
    </citation>
    <scope>NUCLEOTIDE SEQUENCE</scope>
    <source>
        <strain evidence="2">VKM Ac-1321</strain>
    </source>
</reference>
<dbReference type="Gene3D" id="3.90.1720.10">
    <property type="entry name" value="endopeptidase domain like (from Nostoc punctiforme)"/>
    <property type="match status" value="1"/>
</dbReference>
<dbReference type="PROSITE" id="PS50911">
    <property type="entry name" value="CHAP"/>
    <property type="match status" value="1"/>
</dbReference>
<name>A0A9W6KMZ5_9ACTN</name>
<dbReference type="AlphaFoldDB" id="A0A9W6KMZ5"/>
<dbReference type="Proteomes" id="UP001143480">
    <property type="component" value="Unassembled WGS sequence"/>
</dbReference>
<comment type="caution">
    <text evidence="2">The sequence shown here is derived from an EMBL/GenBank/DDBJ whole genome shotgun (WGS) entry which is preliminary data.</text>
</comment>
<dbReference type="SUPFAM" id="SSF54001">
    <property type="entry name" value="Cysteine proteinases"/>
    <property type="match status" value="1"/>
</dbReference>
<accession>A0A9W6KMZ5</accession>
<reference evidence="2" key="1">
    <citation type="journal article" date="2014" name="Int. J. Syst. Evol. Microbiol.">
        <title>Complete genome sequence of Corynebacterium casei LMG S-19264T (=DSM 44701T), isolated from a smear-ripened cheese.</title>
        <authorList>
            <consortium name="US DOE Joint Genome Institute (JGI-PGF)"/>
            <person name="Walter F."/>
            <person name="Albersmeier A."/>
            <person name="Kalinowski J."/>
            <person name="Ruckert C."/>
        </authorList>
    </citation>
    <scope>NUCLEOTIDE SEQUENCE</scope>
    <source>
        <strain evidence="2">VKM Ac-1321</strain>
    </source>
</reference>
<dbReference type="InterPro" id="IPR038765">
    <property type="entry name" value="Papain-like_cys_pep_sf"/>
</dbReference>
<dbReference type="Pfam" id="PF05257">
    <property type="entry name" value="CHAP"/>
    <property type="match status" value="1"/>
</dbReference>
<keyword evidence="3" id="KW-1185">Reference proteome</keyword>
<organism evidence="2 3">
    <name type="scientific">Dactylosporangium matsuzakiense</name>
    <dbReference type="NCBI Taxonomy" id="53360"/>
    <lineage>
        <taxon>Bacteria</taxon>
        <taxon>Bacillati</taxon>
        <taxon>Actinomycetota</taxon>
        <taxon>Actinomycetes</taxon>
        <taxon>Micromonosporales</taxon>
        <taxon>Micromonosporaceae</taxon>
        <taxon>Dactylosporangium</taxon>
    </lineage>
</organism>